<dbReference type="AlphaFoldDB" id="A0A5C6K2W2"/>
<reference evidence="2" key="1">
    <citation type="journal article" date="2019" name="Microbiol. Resour. Announc.">
        <title>Draft Genomic Sequences of Streptomyces misionensis and Streptomyces albidoflavus, bacteria applied for phytopathogen biocontrol.</title>
        <authorList>
            <person name="Pylro V."/>
            <person name="Dias A."/>
            <person name="Andreote F."/>
            <person name="Varani A."/>
            <person name="Andreote C."/>
            <person name="Bernardo E."/>
            <person name="Martins T."/>
        </authorList>
    </citation>
    <scope>NUCLEOTIDE SEQUENCE [LARGE SCALE GENOMIC DNA]</scope>
    <source>
        <strain evidence="2">66</strain>
    </source>
</reference>
<accession>A0A5C6K2W2</accession>
<gene>
    <name evidence="2" type="ORF">FRZ03_02135</name>
</gene>
<dbReference type="Proteomes" id="UP000320481">
    <property type="component" value="Unassembled WGS sequence"/>
</dbReference>
<dbReference type="EMBL" id="VOGW01000013">
    <property type="protein sequence ID" value="TWV57410.1"/>
    <property type="molecule type" value="Genomic_DNA"/>
</dbReference>
<keyword evidence="3" id="KW-1185">Reference proteome</keyword>
<organism evidence="2 3">
    <name type="scientific">Streptomyces misionensis</name>
    <dbReference type="NCBI Taxonomy" id="67331"/>
    <lineage>
        <taxon>Bacteria</taxon>
        <taxon>Bacillati</taxon>
        <taxon>Actinomycetota</taxon>
        <taxon>Actinomycetes</taxon>
        <taxon>Kitasatosporales</taxon>
        <taxon>Streptomycetaceae</taxon>
        <taxon>Streptomyces</taxon>
    </lineage>
</organism>
<sequence>MNEPATESAGATPAPADLVGVWRLVSFHDLGPAGERREGPLGPAPRGLLIYTADGHVSVSMSRAPDAPRDGTRFMGYAGTWQLTGHQVVHTVAVTPRAGWADTRQVRDLQLAGDRLTLHGTDTGPPVPQRRVLTWQRVRPVQAAASVSFTDRSRHHERLSADD</sequence>
<dbReference type="RefSeq" id="WP_146463418.1">
    <property type="nucleotide sequence ID" value="NZ_VOGW01000013.1"/>
</dbReference>
<dbReference type="InterPro" id="IPR024311">
    <property type="entry name" value="Lipocalin-like"/>
</dbReference>
<protein>
    <submittedName>
        <fullName evidence="2">Lipocalin-like domain-containing protein</fullName>
    </submittedName>
</protein>
<comment type="caution">
    <text evidence="2">The sequence shown here is derived from an EMBL/GenBank/DDBJ whole genome shotgun (WGS) entry which is preliminary data.</text>
</comment>
<feature type="domain" description="Lipocalin-like" evidence="1">
    <location>
        <begin position="19"/>
        <end position="137"/>
    </location>
</feature>
<proteinExistence type="predicted"/>
<evidence type="ECO:0000259" key="1">
    <source>
        <dbReference type="Pfam" id="PF13924"/>
    </source>
</evidence>
<dbReference type="Pfam" id="PF13924">
    <property type="entry name" value="Lipocalin_5"/>
    <property type="match status" value="1"/>
</dbReference>
<evidence type="ECO:0000313" key="2">
    <source>
        <dbReference type="EMBL" id="TWV57410.1"/>
    </source>
</evidence>
<evidence type="ECO:0000313" key="3">
    <source>
        <dbReference type="Proteomes" id="UP000320481"/>
    </source>
</evidence>
<name>A0A5C6K2W2_9ACTN</name>